<organism evidence="3 4">
    <name type="scientific">Phialophora macrospora</name>
    <dbReference type="NCBI Taxonomy" id="1851006"/>
    <lineage>
        <taxon>Eukaryota</taxon>
        <taxon>Fungi</taxon>
        <taxon>Dikarya</taxon>
        <taxon>Ascomycota</taxon>
        <taxon>Pezizomycotina</taxon>
        <taxon>Eurotiomycetes</taxon>
        <taxon>Chaetothyriomycetidae</taxon>
        <taxon>Chaetothyriales</taxon>
        <taxon>Herpotrichiellaceae</taxon>
        <taxon>Phialophora</taxon>
    </lineage>
</organism>
<feature type="region of interest" description="Disordered" evidence="1">
    <location>
        <begin position="23"/>
        <end position="59"/>
    </location>
</feature>
<keyword evidence="2" id="KW-0472">Membrane</keyword>
<keyword evidence="4" id="KW-1185">Reference proteome</keyword>
<feature type="transmembrane region" description="Helical" evidence="2">
    <location>
        <begin position="80"/>
        <end position="100"/>
    </location>
</feature>
<evidence type="ECO:0000313" key="3">
    <source>
        <dbReference type="EMBL" id="KIW67521.1"/>
    </source>
</evidence>
<protein>
    <submittedName>
        <fullName evidence="3">Uncharacterized protein</fullName>
    </submittedName>
</protein>
<accession>A0A0D2CQX6</accession>
<keyword evidence="2" id="KW-1133">Transmembrane helix</keyword>
<proteinExistence type="predicted"/>
<feature type="region of interest" description="Disordered" evidence="1">
    <location>
        <begin position="107"/>
        <end position="151"/>
    </location>
</feature>
<dbReference type="Proteomes" id="UP000054266">
    <property type="component" value="Unassembled WGS sequence"/>
</dbReference>
<dbReference type="EMBL" id="KN846959">
    <property type="protein sequence ID" value="KIW67521.1"/>
    <property type="molecule type" value="Genomic_DNA"/>
</dbReference>
<reference evidence="3 4" key="1">
    <citation type="submission" date="2015-01" db="EMBL/GenBank/DDBJ databases">
        <title>The Genome Sequence of Capronia semiimmersa CBS27337.</title>
        <authorList>
            <consortium name="The Broad Institute Genomics Platform"/>
            <person name="Cuomo C."/>
            <person name="de Hoog S."/>
            <person name="Gorbushina A."/>
            <person name="Stielow B."/>
            <person name="Teixiera M."/>
            <person name="Abouelleil A."/>
            <person name="Chapman S.B."/>
            <person name="Priest M."/>
            <person name="Young S.K."/>
            <person name="Wortman J."/>
            <person name="Nusbaum C."/>
            <person name="Birren B."/>
        </authorList>
    </citation>
    <scope>NUCLEOTIDE SEQUENCE [LARGE SCALE GENOMIC DNA]</scope>
    <source>
        <strain evidence="3 4">CBS 27337</strain>
    </source>
</reference>
<name>A0A0D2CQX6_9EURO</name>
<evidence type="ECO:0000313" key="4">
    <source>
        <dbReference type="Proteomes" id="UP000054266"/>
    </source>
</evidence>
<gene>
    <name evidence="3" type="ORF">PV04_06765</name>
</gene>
<evidence type="ECO:0000256" key="2">
    <source>
        <dbReference type="SAM" id="Phobius"/>
    </source>
</evidence>
<dbReference type="HOGENOM" id="CLU_145524_0_0_1"/>
<dbReference type="AlphaFoldDB" id="A0A0D2CQX6"/>
<keyword evidence="2" id="KW-0812">Transmembrane</keyword>
<sequence length="151" mass="16810">MRLESLLAGYPTKLRGSVDQFARSCAAPSNPPAPSSGSKLRLPRMSTSAQHNKKPSLPKFEPLPPTNILNRLINGLLAPLFYLFFTLITSIVVVPIYVIIDNFKHGRGKRGGQRFAKDESEEYPGQPERTNKATSFLREYGRSYSGQAKDE</sequence>
<evidence type="ECO:0000256" key="1">
    <source>
        <dbReference type="SAM" id="MobiDB-lite"/>
    </source>
</evidence>